<proteinExistence type="predicted"/>
<dbReference type="Proteomes" id="UP001295794">
    <property type="component" value="Unassembled WGS sequence"/>
</dbReference>
<reference evidence="1" key="1">
    <citation type="submission" date="2023-11" db="EMBL/GenBank/DDBJ databases">
        <authorList>
            <person name="De Vega J J."/>
            <person name="De Vega J J."/>
        </authorList>
    </citation>
    <scope>NUCLEOTIDE SEQUENCE</scope>
</reference>
<sequence length="204" mass="22941">MMGFQSTRGPATAWSRLAVVDHRLLTGGQATFRLLFVGVRSGSQVIATGPLPTCTMPAAHCVHPWDVEQSEVENASLTLHARHSRWDSICQPYTGGCRQCIDISRFCRLTKTVLSLVIRPQLHWQCGQVCTNHPAAEKRTLYPLEESPNGIPHNTLDLSLPRQDKLFIFRAKMHSPMTKTELAKTPPVWHLSLDVLQQLFEHDL</sequence>
<evidence type="ECO:0000313" key="1">
    <source>
        <dbReference type="EMBL" id="CAK5263527.1"/>
    </source>
</evidence>
<evidence type="ECO:0000313" key="2">
    <source>
        <dbReference type="Proteomes" id="UP001295794"/>
    </source>
</evidence>
<protein>
    <submittedName>
        <fullName evidence="1">Uncharacterized protein</fullName>
    </submittedName>
</protein>
<comment type="caution">
    <text evidence="1">The sequence shown here is derived from an EMBL/GenBank/DDBJ whole genome shotgun (WGS) entry which is preliminary data.</text>
</comment>
<gene>
    <name evidence="1" type="ORF">MYCIT1_LOCUS2991</name>
</gene>
<dbReference type="EMBL" id="CAVNYO010000040">
    <property type="protein sequence ID" value="CAK5263527.1"/>
    <property type="molecule type" value="Genomic_DNA"/>
</dbReference>
<organism evidence="1 2">
    <name type="scientific">Mycena citricolor</name>
    <dbReference type="NCBI Taxonomy" id="2018698"/>
    <lineage>
        <taxon>Eukaryota</taxon>
        <taxon>Fungi</taxon>
        <taxon>Dikarya</taxon>
        <taxon>Basidiomycota</taxon>
        <taxon>Agaricomycotina</taxon>
        <taxon>Agaricomycetes</taxon>
        <taxon>Agaricomycetidae</taxon>
        <taxon>Agaricales</taxon>
        <taxon>Marasmiineae</taxon>
        <taxon>Mycenaceae</taxon>
        <taxon>Mycena</taxon>
    </lineage>
</organism>
<accession>A0AAD2GUF9</accession>
<dbReference type="AlphaFoldDB" id="A0AAD2GUF9"/>
<keyword evidence="2" id="KW-1185">Reference proteome</keyword>
<name>A0AAD2GUF9_9AGAR</name>